<dbReference type="RefSeq" id="WP_084185612.1">
    <property type="nucleotide sequence ID" value="NZ_FSRA01000001.1"/>
</dbReference>
<dbReference type="AlphaFoldDB" id="A0A1N6HGB3"/>
<evidence type="ECO:0000259" key="2">
    <source>
        <dbReference type="Pfam" id="PF02230"/>
    </source>
</evidence>
<organism evidence="3 4">
    <name type="scientific">Chitinophaga niabensis</name>
    <dbReference type="NCBI Taxonomy" id="536979"/>
    <lineage>
        <taxon>Bacteria</taxon>
        <taxon>Pseudomonadati</taxon>
        <taxon>Bacteroidota</taxon>
        <taxon>Chitinophagia</taxon>
        <taxon>Chitinophagales</taxon>
        <taxon>Chitinophagaceae</taxon>
        <taxon>Chitinophaga</taxon>
    </lineage>
</organism>
<gene>
    <name evidence="3" type="ORF">SAMN04488055_3362</name>
</gene>
<reference evidence="4" key="1">
    <citation type="submission" date="2016-11" db="EMBL/GenBank/DDBJ databases">
        <authorList>
            <person name="Varghese N."/>
            <person name="Submissions S."/>
        </authorList>
    </citation>
    <scope>NUCLEOTIDE SEQUENCE [LARGE SCALE GENOMIC DNA]</scope>
    <source>
        <strain evidence="4">DSM 24787</strain>
    </source>
</reference>
<sequence length="235" mass="26914">MIRYATYTILFTIIFSFSGRAQDFSERTISHPGASIKKYLVYLPDKYRRRSIQRWPVLFFLHGKGERGDDLSRATITGVPEILKHDLPFILIVPQCKLTAPTWELPSLDSLYEDVKRSLRIDTNRIYLTGLSMGGYGTWIWASAHPERFAAIVPIAGYGLSRMNPCGMKELPIYTFHNTDDPTIKVSETRKIVQAIKACGSTQIYYKESPTGGHDAWTNVYRDPALFNWLSRQKK</sequence>
<protein>
    <submittedName>
        <fullName evidence="3">Alpha/beta hydrolase family protein</fullName>
    </submittedName>
</protein>
<dbReference type="InterPro" id="IPR050955">
    <property type="entry name" value="Plant_Biomass_Hydrol_Est"/>
</dbReference>
<dbReference type="Gene3D" id="3.40.50.1820">
    <property type="entry name" value="alpha/beta hydrolase"/>
    <property type="match status" value="1"/>
</dbReference>
<dbReference type="GO" id="GO:0016787">
    <property type="term" value="F:hydrolase activity"/>
    <property type="evidence" value="ECO:0007669"/>
    <property type="project" value="UniProtKB-KW"/>
</dbReference>
<evidence type="ECO:0000313" key="3">
    <source>
        <dbReference type="EMBL" id="SIO18802.1"/>
    </source>
</evidence>
<dbReference type="PANTHER" id="PTHR43037:SF1">
    <property type="entry name" value="BLL1128 PROTEIN"/>
    <property type="match status" value="1"/>
</dbReference>
<keyword evidence="4" id="KW-1185">Reference proteome</keyword>
<feature type="domain" description="Phospholipase/carboxylesterase/thioesterase" evidence="2">
    <location>
        <begin position="114"/>
        <end position="218"/>
    </location>
</feature>
<dbReference type="EMBL" id="FSRA01000001">
    <property type="protein sequence ID" value="SIO18802.1"/>
    <property type="molecule type" value="Genomic_DNA"/>
</dbReference>
<dbReference type="InterPro" id="IPR029058">
    <property type="entry name" value="AB_hydrolase_fold"/>
</dbReference>
<dbReference type="PANTHER" id="PTHR43037">
    <property type="entry name" value="UNNAMED PRODUCT-RELATED"/>
    <property type="match status" value="1"/>
</dbReference>
<dbReference type="Pfam" id="PF02230">
    <property type="entry name" value="Abhydrolase_2"/>
    <property type="match status" value="1"/>
</dbReference>
<accession>A0A1N6HGB3</accession>
<dbReference type="STRING" id="536979.SAMN04488055_3362"/>
<keyword evidence="1" id="KW-0732">Signal</keyword>
<name>A0A1N6HGB3_9BACT</name>
<dbReference type="OrthoDB" id="9764953at2"/>
<evidence type="ECO:0000313" key="4">
    <source>
        <dbReference type="Proteomes" id="UP000185003"/>
    </source>
</evidence>
<dbReference type="SUPFAM" id="SSF53474">
    <property type="entry name" value="alpha/beta-Hydrolases"/>
    <property type="match status" value="1"/>
</dbReference>
<evidence type="ECO:0000256" key="1">
    <source>
        <dbReference type="ARBA" id="ARBA00022729"/>
    </source>
</evidence>
<proteinExistence type="predicted"/>
<dbReference type="InterPro" id="IPR003140">
    <property type="entry name" value="PLipase/COase/thioEstase"/>
</dbReference>
<keyword evidence="3" id="KW-0378">Hydrolase</keyword>
<dbReference type="Proteomes" id="UP000185003">
    <property type="component" value="Unassembled WGS sequence"/>
</dbReference>